<keyword evidence="9" id="KW-1133">Transmembrane helix</keyword>
<keyword evidence="7 16" id="KW-0663">Pyridoxal phosphate</keyword>
<comment type="pathway">
    <text evidence="4">Sphingolipid metabolism.</text>
</comment>
<dbReference type="InterPro" id="IPR015424">
    <property type="entry name" value="PyrdxlP-dep_Trfase"/>
</dbReference>
<dbReference type="Gene3D" id="3.40.640.10">
    <property type="entry name" value="Type I PLP-dependent aspartate aminotransferase-like (Major domain)"/>
    <property type="match status" value="1"/>
</dbReference>
<evidence type="ECO:0000256" key="3">
    <source>
        <dbReference type="ARBA" id="ARBA00004760"/>
    </source>
</evidence>
<reference evidence="18" key="1">
    <citation type="submission" date="2021-01" db="EMBL/GenBank/DDBJ databases">
        <authorList>
            <person name="Corre E."/>
            <person name="Pelletier E."/>
            <person name="Niang G."/>
            <person name="Scheremetjew M."/>
            <person name="Finn R."/>
            <person name="Kale V."/>
            <person name="Holt S."/>
            <person name="Cochrane G."/>
            <person name="Meng A."/>
            <person name="Brown T."/>
            <person name="Cohen L."/>
        </authorList>
    </citation>
    <scope>NUCLEOTIDE SEQUENCE</scope>
    <source>
        <strain evidence="18">CCMP1320</strain>
    </source>
</reference>
<dbReference type="Gene3D" id="6.10.140.2150">
    <property type="match status" value="1"/>
</dbReference>
<evidence type="ECO:0000256" key="2">
    <source>
        <dbReference type="ARBA" id="ARBA00004389"/>
    </source>
</evidence>
<dbReference type="GO" id="GO:0019752">
    <property type="term" value="P:carboxylic acid metabolic process"/>
    <property type="evidence" value="ECO:0007669"/>
    <property type="project" value="InterPro"/>
</dbReference>
<dbReference type="Pfam" id="PF00282">
    <property type="entry name" value="Pyridoxal_deC"/>
    <property type="match status" value="1"/>
</dbReference>
<evidence type="ECO:0000256" key="1">
    <source>
        <dbReference type="ARBA" id="ARBA00001933"/>
    </source>
</evidence>
<sequence>MSSIVQSAHAIVERNAPHVLEAGSIAAAAVKPYLEAFNDLCAGMEAWEVAARTAAVVIVAGLLLSRLRSLMTNMIDDGGFLPAIFKTIRSIPFVSRRLQQEKAKVRGDLLQGRSHLIPPLTELPLKGTEPKALLQQITQKSQGDTQIKHGSSQISGAVYIGSANHRKMLDQVYSMFAVSNPLHASVFPSVRQMEAEVVAMTGRMLGGGGEANPDVCGAMTSGGSESILLAMKAARDWARNKRGVRRPELIIARSAHAAYYKAAEYFKMRLITLPVDKDWRLSGEAVKKALTSNTAAVVASAPGFPHGVVDHIEDIAKVCRRKGVWLHVDACLGGFVLPFARKLGRQIPPFDFSVPGVTSMSADTHKFGLADKGTSVVLYASPEHRMLQYTSITDWSGGLYISPTMAGSRPGALIATAWASMVRMGEEGYLESTRRLMAAVDRFKEGVNTIPELEVMGSPEMSVVAIQARDSAKLNVYKLNDLMEKAGWHWNALQSPPALHFCFTPNHVGDGSSNGKQQTDVVQQLLEALRAGVATLMANPDAVQGGSAPMYGMANVVPDRGMIGEFLVAYQDVMLLP</sequence>
<dbReference type="FunFam" id="3.40.640.10:FF:000020">
    <property type="entry name" value="sphingosine-1-phosphate lyase 1"/>
    <property type="match status" value="1"/>
</dbReference>
<comment type="subcellular location">
    <subcellularLocation>
        <location evidence="2">Endoplasmic reticulum membrane</location>
        <topology evidence="2">Single-pass membrane protein</topology>
    </subcellularLocation>
</comment>
<proteinExistence type="inferred from homology"/>
<evidence type="ECO:0000256" key="5">
    <source>
        <dbReference type="ARBA" id="ARBA00022692"/>
    </source>
</evidence>
<accession>A0A7S3R9W6</accession>
<comment type="cofactor">
    <cofactor evidence="1 16 17">
        <name>pyridoxal 5'-phosphate</name>
        <dbReference type="ChEBI" id="CHEBI:597326"/>
    </cofactor>
</comment>
<dbReference type="GO" id="GO:0030170">
    <property type="term" value="F:pyridoxal phosphate binding"/>
    <property type="evidence" value="ECO:0007669"/>
    <property type="project" value="InterPro"/>
</dbReference>
<evidence type="ECO:0000256" key="17">
    <source>
        <dbReference type="RuleBase" id="RU000382"/>
    </source>
</evidence>
<dbReference type="InterPro" id="IPR002129">
    <property type="entry name" value="PyrdxlP-dep_de-COase"/>
</dbReference>
<evidence type="ECO:0000256" key="10">
    <source>
        <dbReference type="ARBA" id="ARBA00023098"/>
    </source>
</evidence>
<evidence type="ECO:0000256" key="9">
    <source>
        <dbReference type="ARBA" id="ARBA00022989"/>
    </source>
</evidence>
<keyword evidence="6" id="KW-0256">Endoplasmic reticulum</keyword>
<dbReference type="InterPro" id="IPR015422">
    <property type="entry name" value="PyrdxlP-dep_Trfase_small"/>
</dbReference>
<evidence type="ECO:0000256" key="8">
    <source>
        <dbReference type="ARBA" id="ARBA00022919"/>
    </source>
</evidence>
<evidence type="ECO:0000256" key="7">
    <source>
        <dbReference type="ARBA" id="ARBA00022898"/>
    </source>
</evidence>
<dbReference type="PANTHER" id="PTHR42735:SF6">
    <property type="entry name" value="SPHINGOSINE-1-PHOSPHATE LYASE 1"/>
    <property type="match status" value="1"/>
</dbReference>
<organism evidence="18">
    <name type="scientific">Dunaliella tertiolecta</name>
    <name type="common">Green alga</name>
    <dbReference type="NCBI Taxonomy" id="3047"/>
    <lineage>
        <taxon>Eukaryota</taxon>
        <taxon>Viridiplantae</taxon>
        <taxon>Chlorophyta</taxon>
        <taxon>core chlorophytes</taxon>
        <taxon>Chlorophyceae</taxon>
        <taxon>CS clade</taxon>
        <taxon>Chlamydomonadales</taxon>
        <taxon>Dunaliellaceae</taxon>
        <taxon>Dunaliella</taxon>
    </lineage>
</organism>
<evidence type="ECO:0000256" key="13">
    <source>
        <dbReference type="ARBA" id="ARBA00038302"/>
    </source>
</evidence>
<feature type="modified residue" description="N6-(pyridoxal phosphate)lysine" evidence="16">
    <location>
        <position position="366"/>
    </location>
</feature>
<evidence type="ECO:0000256" key="11">
    <source>
        <dbReference type="ARBA" id="ARBA00023136"/>
    </source>
</evidence>
<dbReference type="PANTHER" id="PTHR42735">
    <property type="match status" value="1"/>
</dbReference>
<keyword evidence="12 17" id="KW-0456">Lyase</keyword>
<dbReference type="GO" id="GO:0005789">
    <property type="term" value="C:endoplasmic reticulum membrane"/>
    <property type="evidence" value="ECO:0007669"/>
    <property type="project" value="UniProtKB-SubCell"/>
</dbReference>
<dbReference type="EMBL" id="HBIP01035459">
    <property type="protein sequence ID" value="CAE0506517.1"/>
    <property type="molecule type" value="Transcribed_RNA"/>
</dbReference>
<comment type="pathway">
    <text evidence="3">Lipid metabolism; sphingolipid metabolism.</text>
</comment>
<evidence type="ECO:0000313" key="18">
    <source>
        <dbReference type="EMBL" id="CAE0506517.1"/>
    </source>
</evidence>
<dbReference type="GO" id="GO:0008117">
    <property type="term" value="F:sphinganine-1-phosphate aldolase activity"/>
    <property type="evidence" value="ECO:0007669"/>
    <property type="project" value="UniProtKB-EC"/>
</dbReference>
<evidence type="ECO:0000256" key="12">
    <source>
        <dbReference type="ARBA" id="ARBA00023239"/>
    </source>
</evidence>
<keyword evidence="8" id="KW-0746">Sphingolipid metabolism</keyword>
<dbReference type="EC" id="4.1.2.27" evidence="14"/>
<gene>
    <name evidence="18" type="ORF">DTER00134_LOCUS21593</name>
</gene>
<dbReference type="GO" id="GO:0030149">
    <property type="term" value="P:sphingolipid catabolic process"/>
    <property type="evidence" value="ECO:0007669"/>
    <property type="project" value="TreeGrafter"/>
</dbReference>
<keyword evidence="10" id="KW-0443">Lipid metabolism</keyword>
<protein>
    <recommendedName>
        <fullName evidence="14">sphinganine-1-phosphate aldolase</fullName>
        <ecNumber evidence="14">4.1.2.27</ecNumber>
    </recommendedName>
    <alternativeName>
        <fullName evidence="15">Sphingosine-1-phosphate aldolase</fullName>
    </alternativeName>
</protein>
<evidence type="ECO:0000256" key="4">
    <source>
        <dbReference type="ARBA" id="ARBA00004991"/>
    </source>
</evidence>
<dbReference type="InterPro" id="IPR050477">
    <property type="entry name" value="GrpII_AminoAcid_Decarb"/>
</dbReference>
<evidence type="ECO:0000256" key="6">
    <source>
        <dbReference type="ARBA" id="ARBA00022824"/>
    </source>
</evidence>
<name>A0A7S3R9W6_DUNTE</name>
<dbReference type="SUPFAM" id="SSF53383">
    <property type="entry name" value="PLP-dependent transferases"/>
    <property type="match status" value="1"/>
</dbReference>
<comment type="similarity">
    <text evidence="13">Belongs to the group II decarboxylase family. Sphingosine-1-phosphate lyase subfamily.</text>
</comment>
<dbReference type="Gene3D" id="3.90.1150.10">
    <property type="entry name" value="Aspartate Aminotransferase, domain 1"/>
    <property type="match status" value="1"/>
</dbReference>
<keyword evidence="11" id="KW-0472">Membrane</keyword>
<dbReference type="AlphaFoldDB" id="A0A7S3R9W6"/>
<evidence type="ECO:0000256" key="16">
    <source>
        <dbReference type="PIRSR" id="PIRSR602129-50"/>
    </source>
</evidence>
<keyword evidence="5" id="KW-0812">Transmembrane</keyword>
<evidence type="ECO:0000256" key="15">
    <source>
        <dbReference type="ARBA" id="ARBA00042568"/>
    </source>
</evidence>
<dbReference type="InterPro" id="IPR015421">
    <property type="entry name" value="PyrdxlP-dep_Trfase_major"/>
</dbReference>
<evidence type="ECO:0000256" key="14">
    <source>
        <dbReference type="ARBA" id="ARBA00038965"/>
    </source>
</evidence>